<proteinExistence type="inferred from homology"/>
<keyword evidence="9 12" id="KW-1133">Transmembrane helix</keyword>
<reference evidence="14 15" key="1">
    <citation type="submission" date="2016-02" db="EMBL/GenBank/DDBJ databases">
        <title>Complete genome sequence and transcriptome regulation of the pentose utilising yeast Sugiyamaella lignohabitans.</title>
        <authorList>
            <person name="Bellasio M."/>
            <person name="Peymann A."/>
            <person name="Valli M."/>
            <person name="Sipitzky M."/>
            <person name="Graf A."/>
            <person name="Sauer M."/>
            <person name="Marx H."/>
            <person name="Mattanovich D."/>
        </authorList>
    </citation>
    <scope>NUCLEOTIDE SEQUENCE [LARGE SCALE GENOMIC DNA]</scope>
    <source>
        <strain evidence="14 15">CBS 10342</strain>
    </source>
</reference>
<feature type="transmembrane region" description="Helical" evidence="12">
    <location>
        <begin position="298"/>
        <end position="314"/>
    </location>
</feature>
<dbReference type="RefSeq" id="XP_018734424.1">
    <property type="nucleotide sequence ID" value="XM_018878643.1"/>
</dbReference>
<evidence type="ECO:0000256" key="3">
    <source>
        <dbReference type="ARBA" id="ARBA00006065"/>
    </source>
</evidence>
<sequence>MQYSSRRWIHLPLYAIPLLVAFRVFNALSIKTFFQPDEYWQSLEPAHIAVYGYGYLTWEWREHLRSAAHPLLFAGVYKLANWLDIDPVLGPKLFQGVVAAIGDIYTYELAIQATNTPSASVAKLALFANLASAFNWFCLPRTFSNSLETVLTTIALSYWPWKSFTSGSPIIWPRFVLSLAIASIACIFRPTNALLWLFLGIHFLWTSSSSRQTTVKIIAATSAVLTLSLCFNGLVDYVYFGEPVFPLLNFIKFNIVESLSQFYGVNQWHYYLSQGLPLLTMAYLPLVLTGLYQYKSTIIVQLILFIIGSYSLLAHKEVRFIFPLIPLLHLLVAAALDRIRRRAIFPLPYLVAILLAINVPVATYFSLYHQRGVIDVISYLRHEPTVSSVGFLMPCHSTPWQSHIHRPDITAWFLTCEPPLGLTAKQQKSYLDIADQFYADPTTFLDTHFPPLDDAPTDTPPSHSDYDWPSHLVFFAALEPLASRYLSPVYQEVSSFFPGAGASGGWGSAPDPAAPLAALESFSSTVLAISCEAGATGSGAEPQPPEAPWPPDTV</sequence>
<keyword evidence="5 12" id="KW-0328">Glycosyltransferase</keyword>
<evidence type="ECO:0000256" key="8">
    <source>
        <dbReference type="ARBA" id="ARBA00022824"/>
    </source>
</evidence>
<organism evidence="14 15">
    <name type="scientific">Sugiyamaella lignohabitans</name>
    <dbReference type="NCBI Taxonomy" id="796027"/>
    <lineage>
        <taxon>Eukaryota</taxon>
        <taxon>Fungi</taxon>
        <taxon>Dikarya</taxon>
        <taxon>Ascomycota</taxon>
        <taxon>Saccharomycotina</taxon>
        <taxon>Dipodascomycetes</taxon>
        <taxon>Dipodascales</taxon>
        <taxon>Trichomonascaceae</taxon>
        <taxon>Sugiyamaella</taxon>
    </lineage>
</organism>
<dbReference type="GeneID" id="30033575"/>
<feature type="transmembrane region" description="Helical" evidence="12">
    <location>
        <begin position="320"/>
        <end position="337"/>
    </location>
</feature>
<comment type="similarity">
    <text evidence="3">Belongs to the glycosyltransferase 22 family. PIGB subfamily.</text>
</comment>
<dbReference type="PANTHER" id="PTHR22760:SF4">
    <property type="entry name" value="GPI MANNOSYLTRANSFERASE 3"/>
    <property type="match status" value="1"/>
</dbReference>
<feature type="transmembrane region" description="Helical" evidence="12">
    <location>
        <begin position="268"/>
        <end position="291"/>
    </location>
</feature>
<comment type="pathway">
    <text evidence="2">Glycolipid biosynthesis; glycosylphosphatidylinositol-anchor biosynthesis.</text>
</comment>
<evidence type="ECO:0000256" key="5">
    <source>
        <dbReference type="ARBA" id="ARBA00022676"/>
    </source>
</evidence>
<evidence type="ECO:0000256" key="2">
    <source>
        <dbReference type="ARBA" id="ARBA00004687"/>
    </source>
</evidence>
<dbReference type="EC" id="2.4.1.-" evidence="12"/>
<dbReference type="Proteomes" id="UP000189580">
    <property type="component" value="Chromosome a"/>
</dbReference>
<evidence type="ECO:0000256" key="9">
    <source>
        <dbReference type="ARBA" id="ARBA00022989"/>
    </source>
</evidence>
<evidence type="ECO:0000256" key="10">
    <source>
        <dbReference type="ARBA" id="ARBA00023136"/>
    </source>
</evidence>
<evidence type="ECO:0000256" key="13">
    <source>
        <dbReference type="SAM" id="MobiDB-lite"/>
    </source>
</evidence>
<evidence type="ECO:0000313" key="14">
    <source>
        <dbReference type="EMBL" id="ANB11947.1"/>
    </source>
</evidence>
<feature type="compositionally biased region" description="Pro residues" evidence="13">
    <location>
        <begin position="542"/>
        <end position="554"/>
    </location>
</feature>
<keyword evidence="4" id="KW-0337">GPI-anchor biosynthesis</keyword>
<feature type="region of interest" description="Disordered" evidence="13">
    <location>
        <begin position="533"/>
        <end position="554"/>
    </location>
</feature>
<feature type="transmembrane region" description="Helical" evidence="12">
    <location>
        <begin position="217"/>
        <end position="240"/>
    </location>
</feature>
<dbReference type="AlphaFoldDB" id="A0A161HI00"/>
<evidence type="ECO:0000256" key="4">
    <source>
        <dbReference type="ARBA" id="ARBA00022502"/>
    </source>
</evidence>
<keyword evidence="6" id="KW-0808">Transferase</keyword>
<dbReference type="InterPro" id="IPR005599">
    <property type="entry name" value="GPI_mannosylTrfase"/>
</dbReference>
<dbReference type="PANTHER" id="PTHR22760">
    <property type="entry name" value="GLYCOSYLTRANSFERASE"/>
    <property type="match status" value="1"/>
</dbReference>
<keyword evidence="10 12" id="KW-0472">Membrane</keyword>
<keyword evidence="7 12" id="KW-0812">Transmembrane</keyword>
<dbReference type="UniPathway" id="UPA00196"/>
<name>A0A161HI00_9ASCO</name>
<keyword evidence="15" id="KW-1185">Reference proteome</keyword>
<dbReference type="GO" id="GO:0006506">
    <property type="term" value="P:GPI anchor biosynthetic process"/>
    <property type="evidence" value="ECO:0007669"/>
    <property type="project" value="UniProtKB-UniPathway"/>
</dbReference>
<dbReference type="EMBL" id="CP014501">
    <property type="protein sequence ID" value="ANB11947.1"/>
    <property type="molecule type" value="Genomic_DNA"/>
</dbReference>
<evidence type="ECO:0000313" key="15">
    <source>
        <dbReference type="Proteomes" id="UP000189580"/>
    </source>
</evidence>
<dbReference type="GO" id="GO:0000026">
    <property type="term" value="F:alpha-1,2-mannosyltransferase activity"/>
    <property type="evidence" value="ECO:0007669"/>
    <property type="project" value="TreeGrafter"/>
</dbReference>
<protein>
    <recommendedName>
        <fullName evidence="12">Mannosyltransferase</fullName>
        <ecNumber evidence="12">2.4.1.-</ecNumber>
    </recommendedName>
</protein>
<accession>A0A161HI00</accession>
<gene>
    <name evidence="14" type="primary">GPI10</name>
    <name evidence="14" type="ORF">AWJ20_174</name>
</gene>
<evidence type="ECO:0000256" key="6">
    <source>
        <dbReference type="ARBA" id="ARBA00022679"/>
    </source>
</evidence>
<evidence type="ECO:0000256" key="11">
    <source>
        <dbReference type="ARBA" id="ARBA00024708"/>
    </source>
</evidence>
<evidence type="ECO:0000256" key="1">
    <source>
        <dbReference type="ARBA" id="ARBA00004477"/>
    </source>
</evidence>
<dbReference type="KEGG" id="slb:AWJ20_174"/>
<comment type="function">
    <text evidence="11">Mannosyltransferase involved in glycosylphosphatidylinositol-anchor biosynthesis. Transfers the third mannose to Man2-GlcN-acyl-PI during GPI precursor assembly.</text>
</comment>
<dbReference type="GO" id="GO:0005789">
    <property type="term" value="C:endoplasmic reticulum membrane"/>
    <property type="evidence" value="ECO:0007669"/>
    <property type="project" value="UniProtKB-SubCell"/>
</dbReference>
<feature type="transmembrane region" description="Helical" evidence="12">
    <location>
        <begin position="349"/>
        <end position="368"/>
    </location>
</feature>
<keyword evidence="8 12" id="KW-0256">Endoplasmic reticulum</keyword>
<dbReference type="OrthoDB" id="416834at2759"/>
<evidence type="ECO:0000256" key="7">
    <source>
        <dbReference type="ARBA" id="ARBA00022692"/>
    </source>
</evidence>
<comment type="subcellular location">
    <subcellularLocation>
        <location evidence="1 12">Endoplasmic reticulum membrane</location>
        <topology evidence="1 12">Multi-pass membrane protein</topology>
    </subcellularLocation>
</comment>
<dbReference type="Pfam" id="PF03901">
    <property type="entry name" value="Glyco_transf_22"/>
    <property type="match status" value="1"/>
</dbReference>
<evidence type="ECO:0000256" key="12">
    <source>
        <dbReference type="RuleBase" id="RU363075"/>
    </source>
</evidence>
<feature type="transmembrane region" description="Helical" evidence="12">
    <location>
        <begin position="175"/>
        <end position="205"/>
    </location>
</feature>